<feature type="region of interest" description="Disordered" evidence="1">
    <location>
        <begin position="247"/>
        <end position="303"/>
    </location>
</feature>
<gene>
    <name evidence="2" type="ORF">Tci_058349</name>
</gene>
<feature type="compositionally biased region" description="Basic and acidic residues" evidence="1">
    <location>
        <begin position="266"/>
        <end position="281"/>
    </location>
</feature>
<organism evidence="2">
    <name type="scientific">Tanacetum cinerariifolium</name>
    <name type="common">Dalmatian daisy</name>
    <name type="synonym">Chrysanthemum cinerariifolium</name>
    <dbReference type="NCBI Taxonomy" id="118510"/>
    <lineage>
        <taxon>Eukaryota</taxon>
        <taxon>Viridiplantae</taxon>
        <taxon>Streptophyta</taxon>
        <taxon>Embryophyta</taxon>
        <taxon>Tracheophyta</taxon>
        <taxon>Spermatophyta</taxon>
        <taxon>Magnoliopsida</taxon>
        <taxon>eudicotyledons</taxon>
        <taxon>Gunneridae</taxon>
        <taxon>Pentapetalae</taxon>
        <taxon>asterids</taxon>
        <taxon>campanulids</taxon>
        <taxon>Asterales</taxon>
        <taxon>Asteraceae</taxon>
        <taxon>Asteroideae</taxon>
        <taxon>Anthemideae</taxon>
        <taxon>Anthemidinae</taxon>
        <taxon>Tanacetum</taxon>
    </lineage>
</organism>
<dbReference type="AlphaFoldDB" id="A0A6L2NJF5"/>
<sequence length="340" mass="38445">MSLDKSDNLDISDANLVDPALEAATLPKFDMHLYKSSLTETHIKWLVKCYDIPEELHLRVVPEGMTMDELPEDAIGLSRVGKGCKPCFKDSPTSFKKWKDKFFLVDRRAAPIAMHWRHHDSSVADPFPKTDEFNESDTERLRKHAGHSRIWKMLGTLVFLLLDYRVMLLITCLLDSSVFAALKMVEFLLLPNFRGYKVAAGTLLPPGAALETHLTPQANRLEDIPTKTRDIEIKEIPCRKVLAEKEKKTKKTEANATTKVDDDDQVEKVTSKRRAREDGTSRKKKKLQGTPTINPDSEHVSSPIPNLWKLLPIRDMLANLFTPADNVFFNDGVPDGSAIK</sequence>
<reference evidence="2" key="1">
    <citation type="journal article" date="2019" name="Sci. Rep.">
        <title>Draft genome of Tanacetum cinerariifolium, the natural source of mosquito coil.</title>
        <authorList>
            <person name="Yamashiro T."/>
            <person name="Shiraishi A."/>
            <person name="Satake H."/>
            <person name="Nakayama K."/>
        </authorList>
    </citation>
    <scope>NUCLEOTIDE SEQUENCE</scope>
</reference>
<evidence type="ECO:0000313" key="2">
    <source>
        <dbReference type="EMBL" id="GEU86371.1"/>
    </source>
</evidence>
<name>A0A6L2NJF5_TANCI</name>
<dbReference type="EMBL" id="BKCJ010009308">
    <property type="protein sequence ID" value="GEU86371.1"/>
    <property type="molecule type" value="Genomic_DNA"/>
</dbReference>
<evidence type="ECO:0000256" key="1">
    <source>
        <dbReference type="SAM" id="MobiDB-lite"/>
    </source>
</evidence>
<proteinExistence type="predicted"/>
<protein>
    <submittedName>
        <fullName evidence="2">Uncharacterized protein</fullName>
    </submittedName>
</protein>
<accession>A0A6L2NJF5</accession>
<comment type="caution">
    <text evidence="2">The sequence shown here is derived from an EMBL/GenBank/DDBJ whole genome shotgun (WGS) entry which is preliminary data.</text>
</comment>